<dbReference type="Proteomes" id="UP000234211">
    <property type="component" value="Unassembled WGS sequence"/>
</dbReference>
<proteinExistence type="predicted"/>
<protein>
    <recommendedName>
        <fullName evidence="4">DUF1634 domain-containing protein</fullName>
    </recommendedName>
</protein>
<reference evidence="3" key="1">
    <citation type="submission" date="2017-11" db="EMBL/GenBank/DDBJ databases">
        <authorList>
            <person name="Duchaud E."/>
        </authorList>
    </citation>
    <scope>NUCLEOTIDE SEQUENCE [LARGE SCALE GENOMIC DNA]</scope>
    <source>
        <strain evidence="3">Tenacibaculum sp. TNO020</strain>
    </source>
</reference>
<sequence>MGYITKEIIIGIFVAILATIAGFYLYLEFISVGTLSETFIKIREGGVLGSVLALASIPNLVVFWIFLKKNQEYRARGVLIITVIIALLTFILKFL</sequence>
<dbReference type="AlphaFoldDB" id="A0A2H1YHQ2"/>
<evidence type="ECO:0008006" key="4">
    <source>
        <dbReference type="Google" id="ProtNLM"/>
    </source>
</evidence>
<evidence type="ECO:0000256" key="1">
    <source>
        <dbReference type="SAM" id="Phobius"/>
    </source>
</evidence>
<keyword evidence="1" id="KW-0472">Membrane</keyword>
<dbReference type="RefSeq" id="WP_101917637.1">
    <property type="nucleotide sequence ID" value="NZ_JAFMUR010000004.1"/>
</dbReference>
<gene>
    <name evidence="2" type="ORF">TNO020_430023</name>
</gene>
<feature type="transmembrane region" description="Helical" evidence="1">
    <location>
        <begin position="47"/>
        <end position="66"/>
    </location>
</feature>
<feature type="transmembrane region" description="Helical" evidence="1">
    <location>
        <begin position="7"/>
        <end position="27"/>
    </location>
</feature>
<organism evidence="2 3">
    <name type="scientific">Tenacibaculum piscium</name>
    <dbReference type="NCBI Taxonomy" id="1458515"/>
    <lineage>
        <taxon>Bacteria</taxon>
        <taxon>Pseudomonadati</taxon>
        <taxon>Bacteroidota</taxon>
        <taxon>Flavobacteriia</taxon>
        <taxon>Flavobacteriales</taxon>
        <taxon>Flavobacteriaceae</taxon>
        <taxon>Tenacibaculum</taxon>
    </lineage>
</organism>
<dbReference type="GeneID" id="86942986"/>
<keyword evidence="1" id="KW-0812">Transmembrane</keyword>
<evidence type="ECO:0000313" key="2">
    <source>
        <dbReference type="EMBL" id="SOS75019.1"/>
    </source>
</evidence>
<name>A0A2H1YHQ2_9FLAO</name>
<accession>A0A2H1YHQ2</accession>
<dbReference type="EMBL" id="OENF01000038">
    <property type="protein sequence ID" value="SOS75019.1"/>
    <property type="molecule type" value="Genomic_DNA"/>
</dbReference>
<feature type="transmembrane region" description="Helical" evidence="1">
    <location>
        <begin position="73"/>
        <end position="92"/>
    </location>
</feature>
<keyword evidence="3" id="KW-1185">Reference proteome</keyword>
<keyword evidence="1" id="KW-1133">Transmembrane helix</keyword>
<dbReference type="OrthoDB" id="1362378at2"/>
<evidence type="ECO:0000313" key="3">
    <source>
        <dbReference type="Proteomes" id="UP000234211"/>
    </source>
</evidence>